<keyword evidence="2" id="KW-1185">Reference proteome</keyword>
<reference evidence="1 2" key="1">
    <citation type="journal article" date="2020" name="Phytopathology">
        <title>Genome Sequence Resources of Colletotrichum truncatum, C. plurivorum, C. musicola, and C. sojae: Four Species Pathogenic to Soybean (Glycine max).</title>
        <authorList>
            <person name="Rogerio F."/>
            <person name="Boufleur T.R."/>
            <person name="Ciampi-Guillardi M."/>
            <person name="Sukno S.A."/>
            <person name="Thon M.R."/>
            <person name="Massola Junior N.S."/>
            <person name="Baroncelli R."/>
        </authorList>
    </citation>
    <scope>NUCLEOTIDE SEQUENCE [LARGE SCALE GENOMIC DNA]</scope>
    <source>
        <strain evidence="1 2">CMES1059</strain>
    </source>
</reference>
<protein>
    <submittedName>
        <fullName evidence="1">Uncharacterized protein</fullName>
    </submittedName>
</protein>
<dbReference type="Proteomes" id="UP000805649">
    <property type="component" value="Unassembled WGS sequence"/>
</dbReference>
<evidence type="ECO:0000313" key="1">
    <source>
        <dbReference type="EMBL" id="KAL0942862.1"/>
    </source>
</evidence>
<name>A0ACC3ZG11_COLTU</name>
<organism evidence="1 2">
    <name type="scientific">Colletotrichum truncatum</name>
    <name type="common">Anthracnose fungus</name>
    <name type="synonym">Colletotrichum capsici</name>
    <dbReference type="NCBI Taxonomy" id="5467"/>
    <lineage>
        <taxon>Eukaryota</taxon>
        <taxon>Fungi</taxon>
        <taxon>Dikarya</taxon>
        <taxon>Ascomycota</taxon>
        <taxon>Pezizomycotina</taxon>
        <taxon>Sordariomycetes</taxon>
        <taxon>Hypocreomycetidae</taxon>
        <taxon>Glomerellales</taxon>
        <taxon>Glomerellaceae</taxon>
        <taxon>Colletotrichum</taxon>
        <taxon>Colletotrichum truncatum species complex</taxon>
    </lineage>
</organism>
<comment type="caution">
    <text evidence="1">The sequence shown here is derived from an EMBL/GenBank/DDBJ whole genome shotgun (WGS) entry which is preliminary data.</text>
</comment>
<sequence>MAICRIATLFATLSLLNVVKSDLAEQKPIVDDGHSDSNVAKLSLYPGSRTFPDDLDSLRASLSTCPGDGPANTVDLAPGVCLSGDYYARDNIKILQKPKCADGSSPEMFFYPRRRCTGEPTALGWSHATPGDCLWSKSDLETPSYYWSMIFRCEDHQKDGAEHHMDAVPPLVAQKVSGPVAGQVKFYHSETCEDPMWMLRFPHNLLPDQCLSQHDDCFNHGKDTEPWSSLQVVTPGICADGSRARLALYEYTGDTYTVAAAKEHNCNGGKMTFEDGMRDISDGDLGHCIDLKDVALSRGGTGKAWGVMFYCDGISSREEVTGEDGDAPEAENKEKFSHEVGMVSHSVCPKLTEAPGKHVYSDRPPTFFYPAPGTCINIPRYHSVRPYQTPTCPDGTPARLAGWQQPDCPGWPGRITSTDFSPFAKCFPIDPHRDSSYMYWCKGNGTEPEERDETEKKAIFSPDECEKPGRGYVTRTTYTRLEADRCFAFKVSQDRFPKIYSNAKCANETDAKMAIWAGGKCHGAPKYLFDLQPSCLGDCLPLPPASRFNAIDLSGAFWCDGFDDVGSDYADMPWPQDPSIRFLKDNERAGALFD</sequence>
<gene>
    <name evidence="1" type="ORF">CTRU02_200748</name>
</gene>
<proteinExistence type="predicted"/>
<accession>A0ACC3ZG11</accession>
<dbReference type="EMBL" id="VUJX02000001">
    <property type="protein sequence ID" value="KAL0942862.1"/>
    <property type="molecule type" value="Genomic_DNA"/>
</dbReference>
<evidence type="ECO:0000313" key="2">
    <source>
        <dbReference type="Proteomes" id="UP000805649"/>
    </source>
</evidence>